<comment type="caution">
    <text evidence="1">The sequence shown here is derived from an EMBL/GenBank/DDBJ whole genome shotgun (WGS) entry which is preliminary data.</text>
</comment>
<organism evidence="1 2">
    <name type="scientific">Pseudomonas syringae pv. daphniphylli</name>
    <dbReference type="NCBI Taxonomy" id="264455"/>
    <lineage>
        <taxon>Bacteria</taxon>
        <taxon>Pseudomonadati</taxon>
        <taxon>Pseudomonadota</taxon>
        <taxon>Gammaproteobacteria</taxon>
        <taxon>Pseudomonadales</taxon>
        <taxon>Pseudomonadaceae</taxon>
        <taxon>Pseudomonas</taxon>
        <taxon>Pseudomonas syringae</taxon>
    </lineage>
</organism>
<dbReference type="AlphaFoldDB" id="A0A9X0H2E6"/>
<dbReference type="EMBL" id="LJQF01000271">
    <property type="protein sequence ID" value="KPX10331.1"/>
    <property type="molecule type" value="Genomic_DNA"/>
</dbReference>
<sequence>MHQDLIDQQLTFVVRVTGVDDFRGATDQLLDHFELVASTGNRLVFGRAQLQGQIGLHPVFIIGVVHLGRGQFKQVAHAPGDDIVAATLEIAVLTYDGAQRLGNDLAQGGFFCNKKSHRSCSL</sequence>
<evidence type="ECO:0000313" key="1">
    <source>
        <dbReference type="EMBL" id="KPX10331.1"/>
    </source>
</evidence>
<gene>
    <name evidence="1" type="ORF">ALO73_200217</name>
</gene>
<accession>A0A9X0H2E6</accession>
<reference evidence="1 2" key="1">
    <citation type="submission" date="2015-09" db="EMBL/GenBank/DDBJ databases">
        <title>Genome announcement of multiple Pseudomonas syringae strains.</title>
        <authorList>
            <person name="Thakur S."/>
            <person name="Wang P.W."/>
            <person name="Gong Y."/>
            <person name="Weir B.S."/>
            <person name="Guttman D.S."/>
        </authorList>
    </citation>
    <scope>NUCLEOTIDE SEQUENCE [LARGE SCALE GENOMIC DNA]</scope>
    <source>
        <strain evidence="1 2">ICMP9757</strain>
    </source>
</reference>
<evidence type="ECO:0000313" key="2">
    <source>
        <dbReference type="Proteomes" id="UP000050345"/>
    </source>
</evidence>
<proteinExistence type="predicted"/>
<protein>
    <submittedName>
        <fullName evidence="1">Uncharacterized protein</fullName>
    </submittedName>
</protein>
<name>A0A9X0H2E6_PSESX</name>
<dbReference type="Proteomes" id="UP000050345">
    <property type="component" value="Unassembled WGS sequence"/>
</dbReference>